<keyword evidence="1" id="KW-0175">Coiled coil</keyword>
<gene>
    <name evidence="3" type="ORF">HKW66_Vig0223850</name>
</gene>
<protein>
    <submittedName>
        <fullName evidence="3">Uncharacterized protein</fullName>
    </submittedName>
</protein>
<feature type="coiled-coil region" evidence="1">
    <location>
        <begin position="102"/>
        <end position="178"/>
    </location>
</feature>
<comment type="caution">
    <text evidence="3">The sequence shown here is derived from an EMBL/GenBank/DDBJ whole genome shotgun (WGS) entry which is preliminary data.</text>
</comment>
<dbReference type="AlphaFoldDB" id="A0A8T0K0I8"/>
<feature type="region of interest" description="Disordered" evidence="2">
    <location>
        <begin position="36"/>
        <end position="55"/>
    </location>
</feature>
<feature type="compositionally biased region" description="Basic residues" evidence="2">
    <location>
        <begin position="73"/>
        <end position="84"/>
    </location>
</feature>
<evidence type="ECO:0000313" key="3">
    <source>
        <dbReference type="EMBL" id="KAG2390209.1"/>
    </source>
</evidence>
<accession>A0A8T0K0I8</accession>
<feature type="region of interest" description="Disordered" evidence="2">
    <location>
        <begin position="65"/>
        <end position="101"/>
    </location>
</feature>
<evidence type="ECO:0000256" key="1">
    <source>
        <dbReference type="SAM" id="Coils"/>
    </source>
</evidence>
<proteinExistence type="predicted"/>
<dbReference type="EMBL" id="JABFOF010000007">
    <property type="protein sequence ID" value="KAG2390209.1"/>
    <property type="molecule type" value="Genomic_DNA"/>
</dbReference>
<reference evidence="3 4" key="1">
    <citation type="submission" date="2020-05" db="EMBL/GenBank/DDBJ databases">
        <title>Vigna angularis (adzuki bean) Var. LongXiaoDou No. 4 denovo assembly.</title>
        <authorList>
            <person name="Xiang H."/>
        </authorList>
    </citation>
    <scope>NUCLEOTIDE SEQUENCE [LARGE SCALE GENOMIC DNA]</scope>
    <source>
        <tissue evidence="3">Leaf</tissue>
    </source>
</reference>
<sequence length="275" mass="30868">MPHCQHNVTPANHHVPSANHHVAAAETLATAILQYTPPPSTSRREQPHHATTQREQCHYEFNLSATTLPSSSRGRHHPLRKRNKSVMADDGVANGGVDDQYSEESTTKIKVLQRERDELVNENATRKEEIKKLTAEFDILQRDSTMNSKKIEEMQREMAAAEEARANASELRKNLGEKSLSVCNALSPGWRDSLPLTQPFKTKNEADAILMMVEVGRIQRASMVDDDEDEADRDGGGMVEVGRIQRASMVDDDEDEADREMGTQLLKKTSMTTYF</sequence>
<feature type="compositionally biased region" description="Low complexity" evidence="2">
    <location>
        <begin position="88"/>
        <end position="99"/>
    </location>
</feature>
<evidence type="ECO:0000256" key="2">
    <source>
        <dbReference type="SAM" id="MobiDB-lite"/>
    </source>
</evidence>
<organism evidence="3 4">
    <name type="scientific">Phaseolus angularis</name>
    <name type="common">Azuki bean</name>
    <name type="synonym">Vigna angularis</name>
    <dbReference type="NCBI Taxonomy" id="3914"/>
    <lineage>
        <taxon>Eukaryota</taxon>
        <taxon>Viridiplantae</taxon>
        <taxon>Streptophyta</taxon>
        <taxon>Embryophyta</taxon>
        <taxon>Tracheophyta</taxon>
        <taxon>Spermatophyta</taxon>
        <taxon>Magnoliopsida</taxon>
        <taxon>eudicotyledons</taxon>
        <taxon>Gunneridae</taxon>
        <taxon>Pentapetalae</taxon>
        <taxon>rosids</taxon>
        <taxon>fabids</taxon>
        <taxon>Fabales</taxon>
        <taxon>Fabaceae</taxon>
        <taxon>Papilionoideae</taxon>
        <taxon>50 kb inversion clade</taxon>
        <taxon>NPAAA clade</taxon>
        <taxon>indigoferoid/millettioid clade</taxon>
        <taxon>Phaseoleae</taxon>
        <taxon>Vigna</taxon>
    </lineage>
</organism>
<feature type="region of interest" description="Disordered" evidence="2">
    <location>
        <begin position="224"/>
        <end position="264"/>
    </location>
</feature>
<dbReference type="Proteomes" id="UP000743370">
    <property type="component" value="Unassembled WGS sequence"/>
</dbReference>
<name>A0A8T0K0I8_PHAAN</name>
<evidence type="ECO:0000313" key="4">
    <source>
        <dbReference type="Proteomes" id="UP000743370"/>
    </source>
</evidence>